<evidence type="ECO:0000313" key="4">
    <source>
        <dbReference type="Proteomes" id="UP000179284"/>
    </source>
</evidence>
<dbReference type="PROSITE" id="PS50104">
    <property type="entry name" value="TIR"/>
    <property type="match status" value="1"/>
</dbReference>
<evidence type="ECO:0000313" key="3">
    <source>
        <dbReference type="EMBL" id="AOZ95745.1"/>
    </source>
</evidence>
<feature type="transmembrane region" description="Helical" evidence="1">
    <location>
        <begin position="190"/>
        <end position="210"/>
    </location>
</feature>
<evidence type="ECO:0000256" key="1">
    <source>
        <dbReference type="SAM" id="Phobius"/>
    </source>
</evidence>
<sequence>MINYYNAFISYKHADLDNKVAAEIVRGLEHYHIPKKIQKSTGIKKIDRIFRDKDELPITNDLNDTISEALKNADYLIVICSTNTCKSTWVEKEIETFLQNHTMNQVLTVLADGEPYDVIPKMLLTGKRNVVDENGETKTIEVPLEPLSCDFRLPLKKARAEELPRLAAALIGCSYDELMNRHRQYKMRRMTAIFAGAMALTIGFSGYMLYSRTLIHQNYIESLRSQSRFLATQSTTVFSDANRIDAIHLALAALPTEENSEMPVTPEAVKAITKASYAYVSLSGSSISANWNYTMPNIVRSFKISRDGTKLAAVDDACCITVWDTASHKQILSLNFDDYDVTYEFFNSDKISIYSDKAFYFYDLNSGELLWKKDLQDSYGPSVFKYTDNSLLIAFKSGELMECSIDDGSEISTSTFLENRDILEYASSLTLSDDKTKLAFSMSAPKEEKSDDVFKNNNYYLCVYDMETKELKSELIGDCSLTSITFDGNNNIFFACHTGNFGDGSTRYNYYTFTTDDFSEIYCYSSEDLTQKWTQEFVCDDVEYDSSFLPLANGTVLYHAGNAGSIYDCETGEVIENHHLTDSIIDASDNDGDGVPLYVVRSGATVMPTTLGSGSKGVASIDRFTDKLDEVHVNGAYYTHQTYSHDIISYGVNVCDEDWTKFTNCEATDSPSSSHYLDDDVLALLYDNGDGTDLAILDPNDKTYKTTITLSDTVAPYRFKILGTYNKVLYVVYNEYISGNTADYLKLVSYNLVTKETEEKELTDNYTPMDICCGLVDNKIAYFLTEDYKSCGIYLLDLDTGKEEVIPIEGLELTYCKSLQFFDNSHLAYFIGDTDDKNYIIDLENKKSFEITLPEEWSGTTSIAVTSKGDKIAFSNDEVIIVKSIEGELLGEIDCEHVPPLGMTFYDDPNQGETLLVAYSNGSLARYMSNDCTYIATSDLSTYANDSSEATFKFDQENGCLYVTMDKLVDIIDLNSWYETTVIEACLGHHIPTDTFITSSYSDSKERYIGYFKHYTTEDLINKAQNIIQDTEMPANKKAMYGIG</sequence>
<dbReference type="Gene3D" id="2.130.10.10">
    <property type="entry name" value="YVTN repeat-like/Quinoprotein amine dehydrogenase"/>
    <property type="match status" value="1"/>
</dbReference>
<dbReference type="InterPro" id="IPR035897">
    <property type="entry name" value="Toll_tir_struct_dom_sf"/>
</dbReference>
<dbReference type="GO" id="GO:0007165">
    <property type="term" value="P:signal transduction"/>
    <property type="evidence" value="ECO:0007669"/>
    <property type="project" value="InterPro"/>
</dbReference>
<keyword evidence="1" id="KW-0472">Membrane</keyword>
<dbReference type="SUPFAM" id="SSF52200">
    <property type="entry name" value="Toll/Interleukin receptor TIR domain"/>
    <property type="match status" value="1"/>
</dbReference>
<dbReference type="InterPro" id="IPR015943">
    <property type="entry name" value="WD40/YVTN_repeat-like_dom_sf"/>
</dbReference>
<keyword evidence="1" id="KW-1133">Transmembrane helix</keyword>
<keyword evidence="4" id="KW-1185">Reference proteome</keyword>
<dbReference type="InterPro" id="IPR011044">
    <property type="entry name" value="Quino_amine_DH_bsu"/>
</dbReference>
<protein>
    <recommendedName>
        <fullName evidence="2">TIR domain-containing protein</fullName>
    </recommendedName>
</protein>
<dbReference type="InterPro" id="IPR000157">
    <property type="entry name" value="TIR_dom"/>
</dbReference>
<reference evidence="4" key="1">
    <citation type="submission" date="2016-10" db="EMBL/GenBank/DDBJ databases">
        <title>The complete genome sequence of the rumen bacterium Butyrivibrio hungatei MB2003.</title>
        <authorList>
            <person name="Palevich N."/>
            <person name="Kelly W.J."/>
            <person name="Leahy S.C."/>
            <person name="Altermann E."/>
            <person name="Rakonjac J."/>
            <person name="Attwood G.T."/>
        </authorList>
    </citation>
    <scope>NUCLEOTIDE SEQUENCE [LARGE SCALE GENOMIC DNA]</scope>
    <source>
        <strain evidence="4">MB2003</strain>
    </source>
</reference>
<accession>A0A1D9P0M1</accession>
<dbReference type="EMBL" id="CP017831">
    <property type="protein sequence ID" value="AOZ95745.1"/>
    <property type="molecule type" value="Genomic_DNA"/>
</dbReference>
<gene>
    <name evidence="3" type="ORF">bhn_I0711</name>
</gene>
<feature type="domain" description="TIR" evidence="2">
    <location>
        <begin position="3"/>
        <end position="144"/>
    </location>
</feature>
<evidence type="ECO:0000259" key="2">
    <source>
        <dbReference type="PROSITE" id="PS50104"/>
    </source>
</evidence>
<dbReference type="AlphaFoldDB" id="A0A1D9P0M1"/>
<dbReference type="SUPFAM" id="SSF50969">
    <property type="entry name" value="YVTN repeat-like/Quinoprotein amine dehydrogenase"/>
    <property type="match status" value="2"/>
</dbReference>
<organism evidence="3 4">
    <name type="scientific">Butyrivibrio hungatei</name>
    <dbReference type="NCBI Taxonomy" id="185008"/>
    <lineage>
        <taxon>Bacteria</taxon>
        <taxon>Bacillati</taxon>
        <taxon>Bacillota</taxon>
        <taxon>Clostridia</taxon>
        <taxon>Lachnospirales</taxon>
        <taxon>Lachnospiraceae</taxon>
        <taxon>Butyrivibrio</taxon>
    </lineage>
</organism>
<dbReference type="Gene3D" id="3.40.50.10140">
    <property type="entry name" value="Toll/interleukin-1 receptor homology (TIR) domain"/>
    <property type="match status" value="1"/>
</dbReference>
<name>A0A1D9P0M1_9FIRM</name>
<dbReference type="Pfam" id="PF13676">
    <property type="entry name" value="TIR_2"/>
    <property type="match status" value="1"/>
</dbReference>
<dbReference type="KEGG" id="bhu:bhn_I0711"/>
<proteinExistence type="predicted"/>
<dbReference type="RefSeq" id="WP_071175487.1">
    <property type="nucleotide sequence ID" value="NZ_CP017831.1"/>
</dbReference>
<keyword evidence="1" id="KW-0812">Transmembrane</keyword>
<dbReference type="Proteomes" id="UP000179284">
    <property type="component" value="Chromosome I"/>
</dbReference>
<dbReference type="OrthoDB" id="89550at2"/>